<dbReference type="InterPro" id="IPR000277">
    <property type="entry name" value="Cys/Met-Metab_PyrdxlP-dep_enz"/>
</dbReference>
<proteinExistence type="inferred from homology"/>
<evidence type="ECO:0000256" key="2">
    <source>
        <dbReference type="ARBA" id="ARBA00009077"/>
    </source>
</evidence>
<dbReference type="PIRSF" id="PIRSF001434">
    <property type="entry name" value="CGS"/>
    <property type="match status" value="1"/>
</dbReference>
<dbReference type="FunFam" id="3.90.1150.10:FF:000008">
    <property type="entry name" value="Cystathionine gamma-synthase"/>
    <property type="match status" value="1"/>
</dbReference>
<dbReference type="InterPro" id="IPR054542">
    <property type="entry name" value="Cys_met_metab_PP"/>
</dbReference>
<dbReference type="GO" id="GO:0030170">
    <property type="term" value="F:pyridoxal phosphate binding"/>
    <property type="evidence" value="ECO:0007669"/>
    <property type="project" value="InterPro"/>
</dbReference>
<name>A0A8A4TR86_SULCO</name>
<organism evidence="6 7">
    <name type="scientific">Sulfidibacter corallicola</name>
    <dbReference type="NCBI Taxonomy" id="2818388"/>
    <lineage>
        <taxon>Bacteria</taxon>
        <taxon>Pseudomonadati</taxon>
        <taxon>Acidobacteriota</taxon>
        <taxon>Holophagae</taxon>
        <taxon>Acanthopleuribacterales</taxon>
        <taxon>Acanthopleuribacteraceae</taxon>
        <taxon>Sulfidibacter</taxon>
    </lineage>
</organism>
<keyword evidence="7" id="KW-1185">Reference proteome</keyword>
<dbReference type="CDD" id="cd00614">
    <property type="entry name" value="CGS_like"/>
    <property type="match status" value="1"/>
</dbReference>
<dbReference type="InterPro" id="IPR015424">
    <property type="entry name" value="PyrdxlP-dep_Trfase"/>
</dbReference>
<dbReference type="PANTHER" id="PTHR11808:SF15">
    <property type="entry name" value="CYSTATHIONINE GAMMA-LYASE"/>
    <property type="match status" value="1"/>
</dbReference>
<comment type="similarity">
    <text evidence="2 5">Belongs to the trans-sulfuration enzymes family.</text>
</comment>
<dbReference type="Proteomes" id="UP000663929">
    <property type="component" value="Chromosome"/>
</dbReference>
<dbReference type="EMBL" id="CP071793">
    <property type="protein sequence ID" value="QTD52060.1"/>
    <property type="molecule type" value="Genomic_DNA"/>
</dbReference>
<dbReference type="Pfam" id="PF01053">
    <property type="entry name" value="Cys_Met_Meta_PP"/>
    <property type="match status" value="1"/>
</dbReference>
<dbReference type="GO" id="GO:0005737">
    <property type="term" value="C:cytoplasm"/>
    <property type="evidence" value="ECO:0007669"/>
    <property type="project" value="TreeGrafter"/>
</dbReference>
<dbReference type="AlphaFoldDB" id="A0A8A4TR86"/>
<dbReference type="Gene3D" id="3.90.1150.10">
    <property type="entry name" value="Aspartate Aminotransferase, domain 1"/>
    <property type="match status" value="1"/>
</dbReference>
<evidence type="ECO:0000256" key="3">
    <source>
        <dbReference type="ARBA" id="ARBA00022898"/>
    </source>
</evidence>
<keyword evidence="6" id="KW-0032">Aminotransferase</keyword>
<dbReference type="FunFam" id="3.40.640.10:FF:000009">
    <property type="entry name" value="Cystathionine gamma-synthase homolog"/>
    <property type="match status" value="1"/>
</dbReference>
<dbReference type="KEGG" id="scor:J3U87_06265"/>
<evidence type="ECO:0000256" key="4">
    <source>
        <dbReference type="PIRSR" id="PIRSR001434-2"/>
    </source>
</evidence>
<protein>
    <submittedName>
        <fullName evidence="6">Aminotransferase class V-fold PLP-dependent enzyme</fullName>
    </submittedName>
</protein>
<keyword evidence="6" id="KW-0808">Transferase</keyword>
<dbReference type="PANTHER" id="PTHR11808">
    <property type="entry name" value="TRANS-SULFURATION ENZYME FAMILY MEMBER"/>
    <property type="match status" value="1"/>
</dbReference>
<evidence type="ECO:0000256" key="1">
    <source>
        <dbReference type="ARBA" id="ARBA00001933"/>
    </source>
</evidence>
<gene>
    <name evidence="6" type="ORF">J3U87_06265</name>
</gene>
<sequence>MGFSTDCIHGGQWYDPHSGAVMVPIYQTSTYQQQGIGKHKGYEYARTQNPTRQALEENVAKLEGGACGFAFASGMAAINALMSMFQSGDHFIVTSNTYGGTFRLMDRILQKFGLSFSFVDTSNLEAVKAAIKPETKMLFVETPTNPMLTLTDLEAIGNLAKERELLLCVDNTFATPYRQQPMRWGADFVVHSTTKYLNGHSDCVGGVLIARDEQWREKIHFVQNSAGAILGPMDSWLTLRGIKTLAVRMDRHERNANAIAKALCDMPGVDRVYYPGLPDYPQRELALKQMGSFGAIVSFTVSSQERAEQVLTQFKLFCLAESLGGVESLVCHPASMTHAAVPAEHRAALGISDGLIRLSVGIEDESDLIEDLAQALKA</sequence>
<evidence type="ECO:0000256" key="5">
    <source>
        <dbReference type="RuleBase" id="RU362118"/>
    </source>
</evidence>
<evidence type="ECO:0000313" key="7">
    <source>
        <dbReference type="Proteomes" id="UP000663929"/>
    </source>
</evidence>
<comment type="cofactor">
    <cofactor evidence="1 5">
        <name>pyridoxal 5'-phosphate</name>
        <dbReference type="ChEBI" id="CHEBI:597326"/>
    </cofactor>
</comment>
<dbReference type="GO" id="GO:0003962">
    <property type="term" value="F:cystathionine gamma-synthase activity"/>
    <property type="evidence" value="ECO:0007669"/>
    <property type="project" value="TreeGrafter"/>
</dbReference>
<dbReference type="GO" id="GO:0004123">
    <property type="term" value="F:cystathionine gamma-lyase activity"/>
    <property type="evidence" value="ECO:0007669"/>
    <property type="project" value="TreeGrafter"/>
</dbReference>
<accession>A0A8A4TR86</accession>
<dbReference type="InterPro" id="IPR015421">
    <property type="entry name" value="PyrdxlP-dep_Trfase_major"/>
</dbReference>
<reference evidence="6" key="1">
    <citation type="submission" date="2021-03" db="EMBL/GenBank/DDBJ databases">
        <title>Acanthopleuribacteraceae sp. M133.</title>
        <authorList>
            <person name="Wang G."/>
        </authorList>
    </citation>
    <scope>NUCLEOTIDE SEQUENCE</scope>
    <source>
        <strain evidence="6">M133</strain>
    </source>
</reference>
<dbReference type="RefSeq" id="WP_420038257.1">
    <property type="nucleotide sequence ID" value="NZ_CP071793.1"/>
</dbReference>
<dbReference type="GO" id="GO:0019343">
    <property type="term" value="P:cysteine biosynthetic process via cystathionine"/>
    <property type="evidence" value="ECO:0007669"/>
    <property type="project" value="TreeGrafter"/>
</dbReference>
<dbReference type="InterPro" id="IPR015422">
    <property type="entry name" value="PyrdxlP-dep_Trfase_small"/>
</dbReference>
<keyword evidence="3 4" id="KW-0663">Pyridoxal phosphate</keyword>
<dbReference type="GO" id="GO:0008483">
    <property type="term" value="F:transaminase activity"/>
    <property type="evidence" value="ECO:0007669"/>
    <property type="project" value="UniProtKB-KW"/>
</dbReference>
<dbReference type="GO" id="GO:0019346">
    <property type="term" value="P:transsulfuration"/>
    <property type="evidence" value="ECO:0007669"/>
    <property type="project" value="InterPro"/>
</dbReference>
<dbReference type="PROSITE" id="PS00868">
    <property type="entry name" value="CYS_MET_METAB_PP"/>
    <property type="match status" value="1"/>
</dbReference>
<feature type="modified residue" description="N6-(pyridoxal phosphate)lysine" evidence="4">
    <location>
        <position position="195"/>
    </location>
</feature>
<dbReference type="SUPFAM" id="SSF53383">
    <property type="entry name" value="PLP-dependent transferases"/>
    <property type="match status" value="1"/>
</dbReference>
<dbReference type="Gene3D" id="3.40.640.10">
    <property type="entry name" value="Type I PLP-dependent aspartate aminotransferase-like (Major domain)"/>
    <property type="match status" value="1"/>
</dbReference>
<evidence type="ECO:0000313" key="6">
    <source>
        <dbReference type="EMBL" id="QTD52060.1"/>
    </source>
</evidence>